<dbReference type="EMBL" id="QXIS01000007">
    <property type="protein sequence ID" value="RIE06549.1"/>
    <property type="molecule type" value="Genomic_DNA"/>
</dbReference>
<proteinExistence type="inferred from homology"/>
<dbReference type="InterPro" id="IPR028081">
    <property type="entry name" value="Leu-bd"/>
</dbReference>
<dbReference type="Pfam" id="PF13458">
    <property type="entry name" value="Peripla_BP_6"/>
    <property type="match status" value="1"/>
</dbReference>
<evidence type="ECO:0000259" key="5">
    <source>
        <dbReference type="Pfam" id="PF13458"/>
    </source>
</evidence>
<comment type="similarity">
    <text evidence="1">Belongs to the leucine-binding protein family.</text>
</comment>
<accession>A0A398CZ55</accession>
<evidence type="ECO:0000256" key="1">
    <source>
        <dbReference type="ARBA" id="ARBA00010062"/>
    </source>
</evidence>
<organism evidence="6 7">
    <name type="scientific">Candidatus Cryosericum terrychapinii</name>
    <dbReference type="NCBI Taxonomy" id="2290919"/>
    <lineage>
        <taxon>Bacteria</taxon>
        <taxon>Pseudomonadati</taxon>
        <taxon>Caldisericota/Cryosericota group</taxon>
        <taxon>Candidatus Cryosericota</taxon>
        <taxon>Candidatus Cryosericia</taxon>
        <taxon>Candidatus Cryosericales</taxon>
        <taxon>Candidatus Cryosericaceae</taxon>
        <taxon>Candidatus Cryosericum</taxon>
    </lineage>
</organism>
<dbReference type="CDD" id="cd06347">
    <property type="entry name" value="PBP1_ABC_LivK_ligand_binding-like"/>
    <property type="match status" value="1"/>
</dbReference>
<keyword evidence="2" id="KW-0813">Transport</keyword>
<dbReference type="SUPFAM" id="SSF53822">
    <property type="entry name" value="Periplasmic binding protein-like I"/>
    <property type="match status" value="1"/>
</dbReference>
<gene>
    <name evidence="6" type="ORF">SMC7_01660</name>
</gene>
<dbReference type="OrthoDB" id="9783240at2"/>
<dbReference type="PRINTS" id="PR00337">
    <property type="entry name" value="LEUILEVALBP"/>
</dbReference>
<feature type="domain" description="Leucine-binding protein" evidence="5">
    <location>
        <begin position="50"/>
        <end position="391"/>
    </location>
</feature>
<dbReference type="InterPro" id="IPR051010">
    <property type="entry name" value="BCAA_transport"/>
</dbReference>
<dbReference type="InterPro" id="IPR028082">
    <property type="entry name" value="Peripla_BP_I"/>
</dbReference>
<keyword evidence="4" id="KW-0029">Amino-acid transport</keyword>
<evidence type="ECO:0000256" key="2">
    <source>
        <dbReference type="ARBA" id="ARBA00022448"/>
    </source>
</evidence>
<keyword evidence="7" id="KW-1185">Reference proteome</keyword>
<dbReference type="Proteomes" id="UP000266328">
    <property type="component" value="Unassembled WGS sequence"/>
</dbReference>
<evidence type="ECO:0000313" key="7">
    <source>
        <dbReference type="Proteomes" id="UP000266328"/>
    </source>
</evidence>
<keyword evidence="3" id="KW-0732">Signal</keyword>
<name>A0A398CZ55_9BACT</name>
<comment type="caution">
    <text evidence="6">The sequence shown here is derived from an EMBL/GenBank/DDBJ whole genome shotgun (WGS) entry which is preliminary data.</text>
</comment>
<dbReference type="AlphaFoldDB" id="A0A398CZ55"/>
<dbReference type="PANTHER" id="PTHR30483:SF6">
    <property type="entry name" value="PERIPLASMIC BINDING PROTEIN OF ABC TRANSPORTER FOR NATURAL AMINO ACIDS"/>
    <property type="match status" value="1"/>
</dbReference>
<dbReference type="Gene3D" id="3.40.50.2300">
    <property type="match status" value="2"/>
</dbReference>
<sequence length="403" mass="43551">MTIVRSSTWEENRMCRKGIVCLSRLTCLLLIVCLVAVSVSGCKKSATVEPIKIGFIGDLTGDTAIWGQAGSKAGQMTTDEINAAGGILGRQIQFIPMDGRGQAVDSVNAFNSLVDQGVLCVIGTNFSSCNKAIAPIACQKKIPLLGTTCTNDAVTVDQATGLVYPYSFRIGYTDEFQAQVLGKYAATELKAKTFASFLDMTQDFAQTETTWFNKAFVANGGKMVGTVSGRSGDNDFRTQLTKLAAMKPDVILLPWFYKDVALIANQAKELGMKIPFMGPDSWDSPELMGLAGPALEGSYYCSQPAFARPETKPFHDAYVAKWGTEPEAESLAVHDGLYWVKDACERAGKVDPVALRDALESTVNFQGLMGPITVDIKTHNPSKEASLFHITGSERVFVGDFKP</sequence>
<dbReference type="GO" id="GO:0006865">
    <property type="term" value="P:amino acid transport"/>
    <property type="evidence" value="ECO:0007669"/>
    <property type="project" value="UniProtKB-KW"/>
</dbReference>
<protein>
    <recommendedName>
        <fullName evidence="5">Leucine-binding protein domain-containing protein</fullName>
    </recommendedName>
</protein>
<evidence type="ECO:0000313" key="6">
    <source>
        <dbReference type="EMBL" id="RIE06549.1"/>
    </source>
</evidence>
<dbReference type="InterPro" id="IPR000709">
    <property type="entry name" value="Leu_Ile_Val-bd"/>
</dbReference>
<evidence type="ECO:0000256" key="3">
    <source>
        <dbReference type="ARBA" id="ARBA00022729"/>
    </source>
</evidence>
<evidence type="ECO:0000256" key="4">
    <source>
        <dbReference type="ARBA" id="ARBA00022970"/>
    </source>
</evidence>
<reference evidence="6 7" key="1">
    <citation type="submission" date="2018-09" db="EMBL/GenBank/DDBJ databases">
        <title>Discovery and Ecogenomic Context for Candidatus Cryosericales, a Global Caldiserica Order Active in Thawing Permafrost.</title>
        <authorList>
            <person name="Martinez M.A."/>
            <person name="Woodcroft B.J."/>
            <person name="Ignacio Espinoza J.C."/>
            <person name="Zayed A."/>
            <person name="Singleton C.M."/>
            <person name="Boyd J."/>
            <person name="Li Y.-F."/>
            <person name="Purvine S."/>
            <person name="Maughan H."/>
            <person name="Hodgkins S.B."/>
            <person name="Anderson D."/>
            <person name="Sederholm M."/>
            <person name="Temperton B."/>
            <person name="Saleska S.R."/>
            <person name="Tyson G.W."/>
            <person name="Rich V.I."/>
        </authorList>
    </citation>
    <scope>NUCLEOTIDE SEQUENCE [LARGE SCALE GENOMIC DNA]</scope>
    <source>
        <strain evidence="6 7">SMC7</strain>
    </source>
</reference>
<dbReference type="PANTHER" id="PTHR30483">
    <property type="entry name" value="LEUCINE-SPECIFIC-BINDING PROTEIN"/>
    <property type="match status" value="1"/>
</dbReference>